<evidence type="ECO:0000313" key="2">
    <source>
        <dbReference type="Proteomes" id="UP000215914"/>
    </source>
</evidence>
<reference evidence="1" key="2">
    <citation type="submission" date="2020-06" db="EMBL/GenBank/DDBJ databases">
        <title>Helianthus annuus Genome sequencing and assembly Release 2.</title>
        <authorList>
            <person name="Gouzy J."/>
            <person name="Langlade N."/>
            <person name="Munos S."/>
        </authorList>
    </citation>
    <scope>NUCLEOTIDE SEQUENCE</scope>
    <source>
        <tissue evidence="1">Leaves</tissue>
    </source>
</reference>
<dbReference type="Proteomes" id="UP000215914">
    <property type="component" value="Unassembled WGS sequence"/>
</dbReference>
<sequence>MTYHLLLNLLEVLIRQGLNIKIIVKPVFNPWTNRHFSIRKYFLNRHRHNMSTLMPNSEECIGRFISRKHYFLHLLRYIIGNIVIGGDGSGGIGGDGSRRREEAVMGFLEKVKRLEIWSIQVFRDGIE</sequence>
<protein>
    <submittedName>
        <fullName evidence="1">Uncharacterized protein</fullName>
    </submittedName>
</protein>
<dbReference type="EMBL" id="MNCJ02000325">
    <property type="protein sequence ID" value="KAF5787348.1"/>
    <property type="molecule type" value="Genomic_DNA"/>
</dbReference>
<comment type="caution">
    <text evidence="1">The sequence shown here is derived from an EMBL/GenBank/DDBJ whole genome shotgun (WGS) entry which is preliminary data.</text>
</comment>
<reference evidence="1" key="1">
    <citation type="journal article" date="2017" name="Nature">
        <title>The sunflower genome provides insights into oil metabolism, flowering and Asterid evolution.</title>
        <authorList>
            <person name="Badouin H."/>
            <person name="Gouzy J."/>
            <person name="Grassa C.J."/>
            <person name="Murat F."/>
            <person name="Staton S.E."/>
            <person name="Cottret L."/>
            <person name="Lelandais-Briere C."/>
            <person name="Owens G.L."/>
            <person name="Carrere S."/>
            <person name="Mayjonade B."/>
            <person name="Legrand L."/>
            <person name="Gill N."/>
            <person name="Kane N.C."/>
            <person name="Bowers J.E."/>
            <person name="Hubner S."/>
            <person name="Bellec A."/>
            <person name="Berard A."/>
            <person name="Berges H."/>
            <person name="Blanchet N."/>
            <person name="Boniface M.C."/>
            <person name="Brunel D."/>
            <person name="Catrice O."/>
            <person name="Chaidir N."/>
            <person name="Claudel C."/>
            <person name="Donnadieu C."/>
            <person name="Faraut T."/>
            <person name="Fievet G."/>
            <person name="Helmstetter N."/>
            <person name="King M."/>
            <person name="Knapp S.J."/>
            <person name="Lai Z."/>
            <person name="Le Paslier M.C."/>
            <person name="Lippi Y."/>
            <person name="Lorenzon L."/>
            <person name="Mandel J.R."/>
            <person name="Marage G."/>
            <person name="Marchand G."/>
            <person name="Marquand E."/>
            <person name="Bret-Mestries E."/>
            <person name="Morien E."/>
            <person name="Nambeesan S."/>
            <person name="Nguyen T."/>
            <person name="Pegot-Espagnet P."/>
            <person name="Pouilly N."/>
            <person name="Raftis F."/>
            <person name="Sallet E."/>
            <person name="Schiex T."/>
            <person name="Thomas J."/>
            <person name="Vandecasteele C."/>
            <person name="Vares D."/>
            <person name="Vear F."/>
            <person name="Vautrin S."/>
            <person name="Crespi M."/>
            <person name="Mangin B."/>
            <person name="Burke J.M."/>
            <person name="Salse J."/>
            <person name="Munos S."/>
            <person name="Vincourt P."/>
            <person name="Rieseberg L.H."/>
            <person name="Langlade N.B."/>
        </authorList>
    </citation>
    <scope>NUCLEOTIDE SEQUENCE</scope>
    <source>
        <tissue evidence="1">Leaves</tissue>
    </source>
</reference>
<dbReference type="AlphaFoldDB" id="A0A9K3HZ96"/>
<evidence type="ECO:0000313" key="1">
    <source>
        <dbReference type="EMBL" id="KAF5787348.1"/>
    </source>
</evidence>
<organism evidence="1 2">
    <name type="scientific">Helianthus annuus</name>
    <name type="common">Common sunflower</name>
    <dbReference type="NCBI Taxonomy" id="4232"/>
    <lineage>
        <taxon>Eukaryota</taxon>
        <taxon>Viridiplantae</taxon>
        <taxon>Streptophyta</taxon>
        <taxon>Embryophyta</taxon>
        <taxon>Tracheophyta</taxon>
        <taxon>Spermatophyta</taxon>
        <taxon>Magnoliopsida</taxon>
        <taxon>eudicotyledons</taxon>
        <taxon>Gunneridae</taxon>
        <taxon>Pentapetalae</taxon>
        <taxon>asterids</taxon>
        <taxon>campanulids</taxon>
        <taxon>Asterales</taxon>
        <taxon>Asteraceae</taxon>
        <taxon>Asteroideae</taxon>
        <taxon>Heliantheae alliance</taxon>
        <taxon>Heliantheae</taxon>
        <taxon>Helianthus</taxon>
    </lineage>
</organism>
<keyword evidence="2" id="KW-1185">Reference proteome</keyword>
<proteinExistence type="predicted"/>
<name>A0A9K3HZ96_HELAN</name>
<gene>
    <name evidence="1" type="ORF">HanXRQr2_Chr10g0451721</name>
</gene>
<accession>A0A9K3HZ96</accession>
<dbReference type="Gramene" id="mRNA:HanXRQr2_Chr10g0451721">
    <property type="protein sequence ID" value="mRNA:HanXRQr2_Chr10g0451721"/>
    <property type="gene ID" value="HanXRQr2_Chr10g0451721"/>
</dbReference>